<comment type="similarity">
    <text evidence="1">Belongs to the barstar family.</text>
</comment>
<feature type="domain" description="Barstar (barnase inhibitor)" evidence="2">
    <location>
        <begin position="2"/>
        <end position="84"/>
    </location>
</feature>
<keyword evidence="4" id="KW-1185">Reference proteome</keyword>
<gene>
    <name evidence="3" type="ORF">NZH93_05595</name>
</gene>
<dbReference type="Gene3D" id="3.30.370.10">
    <property type="entry name" value="Barstar-like"/>
    <property type="match status" value="1"/>
</dbReference>
<accession>A0A9X2VHQ4</accession>
<comment type="caution">
    <text evidence="3">The sequence shown here is derived from an EMBL/GenBank/DDBJ whole genome shotgun (WGS) entry which is preliminary data.</text>
</comment>
<name>A0A9X2VHQ4_9PSEU</name>
<protein>
    <submittedName>
        <fullName evidence="3">Barstar family protein</fullName>
    </submittedName>
</protein>
<dbReference type="AlphaFoldDB" id="A0A9X2VHQ4"/>
<proteinExistence type="inferred from homology"/>
<dbReference type="Pfam" id="PF01337">
    <property type="entry name" value="Barstar"/>
    <property type="match status" value="1"/>
</dbReference>
<dbReference type="InterPro" id="IPR000468">
    <property type="entry name" value="Barstar"/>
</dbReference>
<evidence type="ECO:0000259" key="2">
    <source>
        <dbReference type="Pfam" id="PF01337"/>
    </source>
</evidence>
<dbReference type="Proteomes" id="UP001141259">
    <property type="component" value="Unassembled WGS sequence"/>
</dbReference>
<dbReference type="InterPro" id="IPR035905">
    <property type="entry name" value="Barstar-like_sf"/>
</dbReference>
<organism evidence="3 4">
    <name type="scientific">Umezawaea endophytica</name>
    <dbReference type="NCBI Taxonomy" id="1654476"/>
    <lineage>
        <taxon>Bacteria</taxon>
        <taxon>Bacillati</taxon>
        <taxon>Actinomycetota</taxon>
        <taxon>Actinomycetes</taxon>
        <taxon>Pseudonocardiales</taxon>
        <taxon>Pseudonocardiaceae</taxon>
        <taxon>Umezawaea</taxon>
    </lineage>
</organism>
<evidence type="ECO:0000313" key="3">
    <source>
        <dbReference type="EMBL" id="MCS7476319.1"/>
    </source>
</evidence>
<sequence length="94" mass="10411">MRGDTITSRHEAIEAIAAALSFPEWFGHNLDALYDSLTDLSWLPEGEHVLIWPRSAELARRDPRGGESVNAVLDDAVRRTTELGGRVLTVVRAD</sequence>
<evidence type="ECO:0000256" key="1">
    <source>
        <dbReference type="ARBA" id="ARBA00006845"/>
    </source>
</evidence>
<evidence type="ECO:0000313" key="4">
    <source>
        <dbReference type="Proteomes" id="UP001141259"/>
    </source>
</evidence>
<dbReference type="EMBL" id="JANYMP010000002">
    <property type="protein sequence ID" value="MCS7476319.1"/>
    <property type="molecule type" value="Genomic_DNA"/>
</dbReference>
<reference evidence="3" key="1">
    <citation type="submission" date="2022-08" db="EMBL/GenBank/DDBJ databases">
        <authorList>
            <person name="Tistechok S."/>
            <person name="Samborskyy M."/>
            <person name="Roman I."/>
        </authorList>
    </citation>
    <scope>NUCLEOTIDE SEQUENCE</scope>
    <source>
        <strain evidence="3">DSM 103496</strain>
    </source>
</reference>
<dbReference type="SUPFAM" id="SSF52038">
    <property type="entry name" value="Barstar-related"/>
    <property type="match status" value="1"/>
</dbReference>